<keyword evidence="3" id="KW-1185">Reference proteome</keyword>
<proteinExistence type="predicted"/>
<dbReference type="AlphaFoldDB" id="A0A143HFE1"/>
<evidence type="ECO:0000256" key="1">
    <source>
        <dbReference type="SAM" id="MobiDB-lite"/>
    </source>
</evidence>
<dbReference type="KEGG" id="rst:ATY39_14195"/>
<name>A0A143HFE1_9BACL</name>
<evidence type="ECO:0000313" key="2">
    <source>
        <dbReference type="EMBL" id="AMX00459.1"/>
    </source>
</evidence>
<gene>
    <name evidence="2" type="ORF">ATY39_14195</name>
</gene>
<feature type="region of interest" description="Disordered" evidence="1">
    <location>
        <begin position="1"/>
        <end position="49"/>
    </location>
</feature>
<dbReference type="Proteomes" id="UP000076021">
    <property type="component" value="Chromosome"/>
</dbReference>
<reference evidence="2 3" key="1">
    <citation type="journal article" date="2016" name="Genome Announc.">
        <title>Whole-Genome Sequence of Rummeliibacillus stabekisii Strain PP9 Isolated from Antarctic Soil.</title>
        <authorList>
            <person name="da Mota F.F."/>
            <person name="Vollu R.E."/>
            <person name="Jurelevicius D."/>
            <person name="Seldin L."/>
        </authorList>
    </citation>
    <scope>NUCLEOTIDE SEQUENCE [LARGE SCALE GENOMIC DNA]</scope>
    <source>
        <strain evidence="2 3">PP9</strain>
    </source>
</reference>
<accession>A0A143HFE1</accession>
<reference evidence="3" key="2">
    <citation type="submission" date="2016-03" db="EMBL/GenBank/DDBJ databases">
        <authorList>
            <person name="Ploux O."/>
        </authorList>
    </citation>
    <scope>NUCLEOTIDE SEQUENCE [LARGE SCALE GENOMIC DNA]</scope>
    <source>
        <strain evidence="3">PP9</strain>
    </source>
</reference>
<evidence type="ECO:0000313" key="3">
    <source>
        <dbReference type="Proteomes" id="UP000076021"/>
    </source>
</evidence>
<dbReference type="EMBL" id="CP014806">
    <property type="protein sequence ID" value="AMX00459.1"/>
    <property type="molecule type" value="Genomic_DNA"/>
</dbReference>
<sequence length="60" mass="6036">MNDGGGAVGACEVPGDPGNEGPGKLGDPGNEDPGKPGIPDDPGKFGNWSGLFILKNHHLK</sequence>
<organism evidence="2 3">
    <name type="scientific">Rummeliibacillus stabekisii</name>
    <dbReference type="NCBI Taxonomy" id="241244"/>
    <lineage>
        <taxon>Bacteria</taxon>
        <taxon>Bacillati</taxon>
        <taxon>Bacillota</taxon>
        <taxon>Bacilli</taxon>
        <taxon>Bacillales</taxon>
        <taxon>Caryophanaceae</taxon>
        <taxon>Rummeliibacillus</taxon>
    </lineage>
</organism>
<protein>
    <submittedName>
        <fullName evidence="2">Uncharacterized protein</fullName>
    </submittedName>
</protein>